<proteinExistence type="predicted"/>
<dbReference type="Proteomes" id="UP000299084">
    <property type="component" value="Unassembled WGS sequence"/>
</dbReference>
<sequence length="111" mass="12334">MQHYARSITTTPIPNIPVPITIIITIPFLLLIRIISTILIKITNNSIIIIPIPIIPILIPTIIITITIIKASVLGVYKLQAEVTHAITVGYQGEVHLVNTHEFLPYARPWG</sequence>
<gene>
    <name evidence="2" type="ORF">Cadr_000013156</name>
</gene>
<feature type="transmembrane region" description="Helical" evidence="1">
    <location>
        <begin position="47"/>
        <end position="69"/>
    </location>
</feature>
<evidence type="ECO:0000313" key="3">
    <source>
        <dbReference type="Proteomes" id="UP000299084"/>
    </source>
</evidence>
<keyword evidence="1" id="KW-0472">Membrane</keyword>
<protein>
    <submittedName>
        <fullName evidence="2">Uncharacterized protein</fullName>
    </submittedName>
</protein>
<keyword evidence="3" id="KW-1185">Reference proteome</keyword>
<evidence type="ECO:0000313" key="2">
    <source>
        <dbReference type="EMBL" id="KAB1268348.1"/>
    </source>
</evidence>
<dbReference type="EMBL" id="JWIN03000013">
    <property type="protein sequence ID" value="KAB1268348.1"/>
    <property type="molecule type" value="Genomic_DNA"/>
</dbReference>
<keyword evidence="1" id="KW-0812">Transmembrane</keyword>
<comment type="caution">
    <text evidence="2">The sequence shown here is derived from an EMBL/GenBank/DDBJ whole genome shotgun (WGS) entry which is preliminary data.</text>
</comment>
<reference evidence="2 3" key="1">
    <citation type="journal article" date="2019" name="Mol. Ecol. Resour.">
        <title>Improving Illumina assemblies with Hi-C and long reads: an example with the North African dromedary.</title>
        <authorList>
            <person name="Elbers J.P."/>
            <person name="Rogers M.F."/>
            <person name="Perelman P.L."/>
            <person name="Proskuryakova A.A."/>
            <person name="Serdyukova N.A."/>
            <person name="Johnson W.E."/>
            <person name="Horin P."/>
            <person name="Corander J."/>
            <person name="Murphy D."/>
            <person name="Burger P.A."/>
        </authorList>
    </citation>
    <scope>NUCLEOTIDE SEQUENCE [LARGE SCALE GENOMIC DNA]</scope>
    <source>
        <strain evidence="2">Drom800</strain>
        <tissue evidence="2">Blood</tissue>
    </source>
</reference>
<feature type="transmembrane region" description="Helical" evidence="1">
    <location>
        <begin position="20"/>
        <end position="40"/>
    </location>
</feature>
<name>A0A5N4DB86_CAMDR</name>
<evidence type="ECO:0000256" key="1">
    <source>
        <dbReference type="SAM" id="Phobius"/>
    </source>
</evidence>
<accession>A0A5N4DB86</accession>
<dbReference type="AlphaFoldDB" id="A0A5N4DB86"/>
<keyword evidence="1" id="KW-1133">Transmembrane helix</keyword>
<organism evidence="2 3">
    <name type="scientific">Camelus dromedarius</name>
    <name type="common">Dromedary</name>
    <name type="synonym">Arabian camel</name>
    <dbReference type="NCBI Taxonomy" id="9838"/>
    <lineage>
        <taxon>Eukaryota</taxon>
        <taxon>Metazoa</taxon>
        <taxon>Chordata</taxon>
        <taxon>Craniata</taxon>
        <taxon>Vertebrata</taxon>
        <taxon>Euteleostomi</taxon>
        <taxon>Mammalia</taxon>
        <taxon>Eutheria</taxon>
        <taxon>Laurasiatheria</taxon>
        <taxon>Artiodactyla</taxon>
        <taxon>Tylopoda</taxon>
        <taxon>Camelidae</taxon>
        <taxon>Camelus</taxon>
    </lineage>
</organism>